<feature type="compositionally biased region" description="Gly residues" evidence="8">
    <location>
        <begin position="179"/>
        <end position="188"/>
    </location>
</feature>
<gene>
    <name evidence="10" type="primary">ERF057</name>
    <name evidence="10" type="ORF">g.52516</name>
</gene>
<keyword evidence="3" id="KW-0238">DNA-binding</keyword>
<evidence type="ECO:0000256" key="1">
    <source>
        <dbReference type="ARBA" id="ARBA00004123"/>
    </source>
</evidence>
<name>A0A1D1YCW0_9ARAE</name>
<comment type="similarity">
    <text evidence="7">Belongs to the AP2/ERF transcription factor family. ERF subfamily.</text>
</comment>
<evidence type="ECO:0000259" key="9">
    <source>
        <dbReference type="PROSITE" id="PS51032"/>
    </source>
</evidence>
<evidence type="ECO:0000256" key="3">
    <source>
        <dbReference type="ARBA" id="ARBA00023125"/>
    </source>
</evidence>
<feature type="compositionally biased region" description="Low complexity" evidence="8">
    <location>
        <begin position="68"/>
        <end position="77"/>
    </location>
</feature>
<feature type="region of interest" description="Disordered" evidence="8">
    <location>
        <begin position="31"/>
        <end position="77"/>
    </location>
</feature>
<keyword evidence="4" id="KW-0010">Activator</keyword>
<dbReference type="GO" id="GO:0043565">
    <property type="term" value="F:sequence-specific DNA binding"/>
    <property type="evidence" value="ECO:0007669"/>
    <property type="project" value="TreeGrafter"/>
</dbReference>
<keyword evidence="2" id="KW-0805">Transcription regulation</keyword>
<dbReference type="PANTHER" id="PTHR31657:SF73">
    <property type="entry name" value="OS02G0752800 PROTEIN"/>
    <property type="match status" value="1"/>
</dbReference>
<dbReference type="EMBL" id="GDJX01015465">
    <property type="protein sequence ID" value="JAT52471.1"/>
    <property type="molecule type" value="Transcribed_RNA"/>
</dbReference>
<evidence type="ECO:0000256" key="8">
    <source>
        <dbReference type="SAM" id="MobiDB-lite"/>
    </source>
</evidence>
<feature type="compositionally biased region" description="Low complexity" evidence="8">
    <location>
        <begin position="169"/>
        <end position="178"/>
    </location>
</feature>
<dbReference type="GO" id="GO:0003700">
    <property type="term" value="F:DNA-binding transcription factor activity"/>
    <property type="evidence" value="ECO:0007669"/>
    <property type="project" value="InterPro"/>
</dbReference>
<comment type="subcellular location">
    <subcellularLocation>
        <location evidence="1">Nucleus</location>
    </subcellularLocation>
</comment>
<protein>
    <submittedName>
        <fullName evidence="10">Ethylene-responsive transcription factor ERF057</fullName>
    </submittedName>
</protein>
<keyword evidence="6" id="KW-0539">Nucleus</keyword>
<dbReference type="InterPro" id="IPR001471">
    <property type="entry name" value="AP2/ERF_dom"/>
</dbReference>
<evidence type="ECO:0000256" key="4">
    <source>
        <dbReference type="ARBA" id="ARBA00023159"/>
    </source>
</evidence>
<dbReference type="PANTHER" id="PTHR31657">
    <property type="entry name" value="ETHYLENE-RESPONSIVE TRANSCRIPTION FACTOR ERF061"/>
    <property type="match status" value="1"/>
</dbReference>
<evidence type="ECO:0000256" key="6">
    <source>
        <dbReference type="ARBA" id="ARBA00023242"/>
    </source>
</evidence>
<evidence type="ECO:0000256" key="5">
    <source>
        <dbReference type="ARBA" id="ARBA00023163"/>
    </source>
</evidence>
<organism evidence="10">
    <name type="scientific">Anthurium amnicola</name>
    <dbReference type="NCBI Taxonomy" id="1678845"/>
    <lineage>
        <taxon>Eukaryota</taxon>
        <taxon>Viridiplantae</taxon>
        <taxon>Streptophyta</taxon>
        <taxon>Embryophyta</taxon>
        <taxon>Tracheophyta</taxon>
        <taxon>Spermatophyta</taxon>
        <taxon>Magnoliopsida</taxon>
        <taxon>Liliopsida</taxon>
        <taxon>Araceae</taxon>
        <taxon>Pothoideae</taxon>
        <taxon>Potheae</taxon>
        <taxon>Anthurium</taxon>
    </lineage>
</organism>
<proteinExistence type="inferred from homology"/>
<feature type="domain" description="AP2/ERF" evidence="9">
    <location>
        <begin position="188"/>
        <end position="203"/>
    </location>
</feature>
<evidence type="ECO:0000256" key="2">
    <source>
        <dbReference type="ARBA" id="ARBA00023015"/>
    </source>
</evidence>
<reference evidence="10" key="1">
    <citation type="submission" date="2015-07" db="EMBL/GenBank/DDBJ databases">
        <title>Transcriptome Assembly of Anthurium amnicola.</title>
        <authorList>
            <person name="Suzuki J."/>
        </authorList>
    </citation>
    <scope>NUCLEOTIDE SEQUENCE</scope>
</reference>
<feature type="non-terminal residue" evidence="10">
    <location>
        <position position="203"/>
    </location>
</feature>
<dbReference type="AlphaFoldDB" id="A0A1D1YCW0"/>
<dbReference type="InterPro" id="IPR051758">
    <property type="entry name" value="ERF/AP2-like"/>
</dbReference>
<feature type="compositionally biased region" description="Low complexity" evidence="8">
    <location>
        <begin position="36"/>
        <end position="55"/>
    </location>
</feature>
<dbReference type="GO" id="GO:0005634">
    <property type="term" value="C:nucleus"/>
    <property type="evidence" value="ECO:0007669"/>
    <property type="project" value="UniProtKB-SubCell"/>
</dbReference>
<evidence type="ECO:0000256" key="7">
    <source>
        <dbReference type="ARBA" id="ARBA00024343"/>
    </source>
</evidence>
<feature type="region of interest" description="Disordered" evidence="8">
    <location>
        <begin position="165"/>
        <end position="190"/>
    </location>
</feature>
<evidence type="ECO:0000313" key="10">
    <source>
        <dbReference type="EMBL" id="JAT52471.1"/>
    </source>
</evidence>
<keyword evidence="5" id="KW-0804">Transcription</keyword>
<dbReference type="PROSITE" id="PS51032">
    <property type="entry name" value="AP2_ERF"/>
    <property type="match status" value="1"/>
</dbReference>
<sequence>MAAAIDLDMYSSSRGVFSSEEELMKALEPFIPMGASPSSPSPSSSSLCSSTCSSSQALCNPPPPSYPSPSSGSPSYTLSSPSLYSPCSSSHQQLPYGDCSFPPQPFFPGTGGSFLDNLPSGQIGLNQLNPAQIQQIQTQMLLQQRQLRQQNAHHHLSFLAPRAQPMKHAGSPSSPPIGKSGGAGGGKLYRGVRQRHWGKWVAE</sequence>
<accession>A0A1D1YCW0</accession>